<dbReference type="OrthoDB" id="419432at2759"/>
<dbReference type="Proteomes" id="UP000281553">
    <property type="component" value="Unassembled WGS sequence"/>
</dbReference>
<protein>
    <submittedName>
        <fullName evidence="1">Uncharacterized protein</fullName>
    </submittedName>
</protein>
<reference evidence="1 2" key="1">
    <citation type="submission" date="2018-11" db="EMBL/GenBank/DDBJ databases">
        <authorList>
            <consortium name="Pathogen Informatics"/>
        </authorList>
    </citation>
    <scope>NUCLEOTIDE SEQUENCE [LARGE SCALE GENOMIC DNA]</scope>
</reference>
<organism evidence="1 2">
    <name type="scientific">Dibothriocephalus latus</name>
    <name type="common">Fish tapeworm</name>
    <name type="synonym">Diphyllobothrium latum</name>
    <dbReference type="NCBI Taxonomy" id="60516"/>
    <lineage>
        <taxon>Eukaryota</taxon>
        <taxon>Metazoa</taxon>
        <taxon>Spiralia</taxon>
        <taxon>Lophotrochozoa</taxon>
        <taxon>Platyhelminthes</taxon>
        <taxon>Cestoda</taxon>
        <taxon>Eucestoda</taxon>
        <taxon>Diphyllobothriidea</taxon>
        <taxon>Diphyllobothriidae</taxon>
        <taxon>Dibothriocephalus</taxon>
    </lineage>
</organism>
<gene>
    <name evidence="1" type="ORF">DILT_LOCUS12982</name>
</gene>
<sequence length="373" mass="41578">MPDDGSKYCPHCGYASQPDDIACLQQQQQDSAILAISPCYLLATARRLTLLAFHTLEDARQLSCRPASSCAWPAPVSSEVTADRGFMLDNLFTLCPPGHRLLLYQVDGALHGPGYSEHVCRSSCTFASSTECCLSAWLDCLETVLHRCLKYLLPLLRCKSPPTHPQQRDPVADSLASSKEFNSQVPLASLPTFWPVSLNLFLSGLRRYWEIVQNSSEDPELRARFEGRLVRAFDLLQDPFFNSYADLLSTDLRVLLCTLHYQAVKLATVAAPHVLIPPADLSPNSGEGKREDGPLPGEKQQLPLVMQCLRKAIDALVPGLNIFTEQSTTDMRLLRSLTSDLLRTAIEYSAIGMRTFFQQEVSHFIFFDLLSVR</sequence>
<evidence type="ECO:0000313" key="2">
    <source>
        <dbReference type="Proteomes" id="UP000281553"/>
    </source>
</evidence>
<evidence type="ECO:0000313" key="1">
    <source>
        <dbReference type="EMBL" id="VDN17637.1"/>
    </source>
</evidence>
<keyword evidence="2" id="KW-1185">Reference proteome</keyword>
<proteinExistence type="predicted"/>
<dbReference type="EMBL" id="UYRU01068394">
    <property type="protein sequence ID" value="VDN17637.1"/>
    <property type="molecule type" value="Genomic_DNA"/>
</dbReference>
<accession>A0A3P7M198</accession>
<dbReference type="AlphaFoldDB" id="A0A3P7M198"/>
<name>A0A3P7M198_DIBLA</name>